<dbReference type="Gene3D" id="3.40.50.720">
    <property type="entry name" value="NAD(P)-binding Rossmann-like Domain"/>
    <property type="match status" value="1"/>
</dbReference>
<keyword evidence="2" id="KW-0560">Oxidoreductase</keyword>
<dbReference type="GO" id="GO:0016020">
    <property type="term" value="C:membrane"/>
    <property type="evidence" value="ECO:0007669"/>
    <property type="project" value="TreeGrafter"/>
</dbReference>
<accession>A0AAW9RSL3</accession>
<reference evidence="5 6" key="1">
    <citation type="submission" date="2024-02" db="EMBL/GenBank/DDBJ databases">
        <title>Genome analysis and characterization of Microbaculum marinisediminis sp. nov., isolated from marine sediment.</title>
        <authorList>
            <person name="Du Z.-J."/>
            <person name="Ye Y.-Q."/>
            <person name="Zhang Z.-R."/>
            <person name="Yuan S.-M."/>
            <person name="Zhang X.-Y."/>
        </authorList>
    </citation>
    <scope>NUCLEOTIDE SEQUENCE [LARGE SCALE GENOMIC DNA]</scope>
    <source>
        <strain evidence="5 6">SDUM1044001</strain>
    </source>
</reference>
<evidence type="ECO:0000256" key="1">
    <source>
        <dbReference type="ARBA" id="ARBA00006484"/>
    </source>
</evidence>
<evidence type="ECO:0000259" key="4">
    <source>
        <dbReference type="SMART" id="SM00822"/>
    </source>
</evidence>
<evidence type="ECO:0000256" key="3">
    <source>
        <dbReference type="RuleBase" id="RU000363"/>
    </source>
</evidence>
<dbReference type="RefSeq" id="WP_340330112.1">
    <property type="nucleotide sequence ID" value="NZ_JAZHOF010000005.1"/>
</dbReference>
<name>A0AAW9RSL3_9HYPH</name>
<dbReference type="EMBL" id="JAZHOF010000005">
    <property type="protein sequence ID" value="MEJ8572409.1"/>
    <property type="molecule type" value="Genomic_DNA"/>
</dbReference>
<keyword evidence="6" id="KW-1185">Reference proteome</keyword>
<dbReference type="PRINTS" id="PR00080">
    <property type="entry name" value="SDRFAMILY"/>
</dbReference>
<comment type="similarity">
    <text evidence="1 3">Belongs to the short-chain dehydrogenases/reductases (SDR) family.</text>
</comment>
<evidence type="ECO:0000313" key="6">
    <source>
        <dbReference type="Proteomes" id="UP001378188"/>
    </source>
</evidence>
<dbReference type="AlphaFoldDB" id="A0AAW9RSL3"/>
<dbReference type="GO" id="GO:0016491">
    <property type="term" value="F:oxidoreductase activity"/>
    <property type="evidence" value="ECO:0007669"/>
    <property type="project" value="UniProtKB-KW"/>
</dbReference>
<dbReference type="InterPro" id="IPR057326">
    <property type="entry name" value="KR_dom"/>
</dbReference>
<organism evidence="5 6">
    <name type="scientific">Microbaculum marinum</name>
    <dbReference type="NCBI Taxonomy" id="1764581"/>
    <lineage>
        <taxon>Bacteria</taxon>
        <taxon>Pseudomonadati</taxon>
        <taxon>Pseudomonadota</taxon>
        <taxon>Alphaproteobacteria</taxon>
        <taxon>Hyphomicrobiales</taxon>
        <taxon>Tepidamorphaceae</taxon>
        <taxon>Microbaculum</taxon>
    </lineage>
</organism>
<evidence type="ECO:0000256" key="2">
    <source>
        <dbReference type="ARBA" id="ARBA00023002"/>
    </source>
</evidence>
<gene>
    <name evidence="5" type="ORF">V3328_13040</name>
</gene>
<feature type="domain" description="Ketoreductase" evidence="4">
    <location>
        <begin position="7"/>
        <end position="188"/>
    </location>
</feature>
<dbReference type="PRINTS" id="PR00081">
    <property type="entry name" value="GDHRDH"/>
</dbReference>
<evidence type="ECO:0000313" key="5">
    <source>
        <dbReference type="EMBL" id="MEJ8572409.1"/>
    </source>
</evidence>
<comment type="caution">
    <text evidence="5">The sequence shown here is derived from an EMBL/GenBank/DDBJ whole genome shotgun (WGS) entry which is preliminary data.</text>
</comment>
<dbReference type="InterPro" id="IPR002347">
    <property type="entry name" value="SDR_fam"/>
</dbReference>
<protein>
    <submittedName>
        <fullName evidence="5">SDR family NAD(P)-dependent oxidoreductase</fullName>
    </submittedName>
</protein>
<dbReference type="PANTHER" id="PTHR44196:SF1">
    <property type="entry name" value="DEHYDROGENASE_REDUCTASE SDR FAMILY MEMBER 7B"/>
    <property type="match status" value="1"/>
</dbReference>
<dbReference type="Pfam" id="PF00106">
    <property type="entry name" value="adh_short"/>
    <property type="match status" value="1"/>
</dbReference>
<dbReference type="InterPro" id="IPR036291">
    <property type="entry name" value="NAD(P)-bd_dom_sf"/>
</dbReference>
<sequence>MKTLPWKTAWVVGASSGIGRATARRLAASGVRVAASSRSRPELSALADEGRGGIAAYPLDVTDRDGLLQAVPAIDDELGPIDLVVLSAGIWEPFEPDSFDPAAFSANMEVNYLGAVNAIAAVLPAFRARGSGQIAIVASVAGYVGLPKAATYGPTKAALINLAECLRCELDGSGVTVCVVNPGFVETRLTAKNDFPMPFLMSAEEAADRMIRGLATGRFEVAFPRRLTWLMKLARLLPYPVYFPGIRTFVAR</sequence>
<dbReference type="Proteomes" id="UP001378188">
    <property type="component" value="Unassembled WGS sequence"/>
</dbReference>
<dbReference type="PANTHER" id="PTHR44196">
    <property type="entry name" value="DEHYDROGENASE/REDUCTASE SDR FAMILY MEMBER 7B"/>
    <property type="match status" value="1"/>
</dbReference>
<proteinExistence type="inferred from homology"/>
<dbReference type="SUPFAM" id="SSF51735">
    <property type="entry name" value="NAD(P)-binding Rossmann-fold domains"/>
    <property type="match status" value="1"/>
</dbReference>
<dbReference type="SMART" id="SM00822">
    <property type="entry name" value="PKS_KR"/>
    <property type="match status" value="1"/>
</dbReference>